<dbReference type="InterPro" id="IPR018682">
    <property type="entry name" value="DUF2167_membr"/>
</dbReference>
<keyword evidence="1" id="KW-0812">Transmembrane</keyword>
<evidence type="ECO:0000256" key="1">
    <source>
        <dbReference type="SAM" id="Phobius"/>
    </source>
</evidence>
<sequence>MAMKQLLAAGCALFLAVVGAGNTALADDTEQTAKQFLAALDFKSGDFSLPAANAVIHVNKGFTYLGAKDAQRVLEDLWGNPPDDSVLGMLVPDKDQLLDEHSWAVVLTYSPDGYVSDEDAAKINYSEMLTELQQQTRDGNEWRQEEGYGTIELVGWAEPPKYDIDAKKLHWAKELAFEGADDHTLNYDVRALGRYGYLSMNAVANHADLSQVKERMQDVIAMAEFNQGARYNDYVAGSDKTAEYGLAALVGGAIAAKTGLLGKLFALLLAGKKLLIFVVLGIAAFIKRLFTGRRDDQHPG</sequence>
<accession>A0A2P1PMG6</accession>
<name>A0A2P1PMG6_9GAMM</name>
<dbReference type="EMBL" id="CP027860">
    <property type="protein sequence ID" value="AVP96017.1"/>
    <property type="molecule type" value="Genomic_DNA"/>
</dbReference>
<feature type="chain" id="PRO_5015161784" evidence="2">
    <location>
        <begin position="27"/>
        <end position="300"/>
    </location>
</feature>
<dbReference type="AlphaFoldDB" id="A0A2P1PMG6"/>
<gene>
    <name evidence="3" type="ORF">C7S18_01885</name>
</gene>
<keyword evidence="4" id="KW-1185">Reference proteome</keyword>
<feature type="signal peptide" evidence="2">
    <location>
        <begin position="1"/>
        <end position="26"/>
    </location>
</feature>
<dbReference type="KEGG" id="xba:C7S18_01885"/>
<evidence type="ECO:0000313" key="3">
    <source>
        <dbReference type="EMBL" id="AVP96017.1"/>
    </source>
</evidence>
<proteinExistence type="predicted"/>
<dbReference type="Pfam" id="PF09935">
    <property type="entry name" value="DUF2167"/>
    <property type="match status" value="1"/>
</dbReference>
<keyword evidence="1" id="KW-1133">Transmembrane helix</keyword>
<dbReference type="OrthoDB" id="196355at2"/>
<protein>
    <submittedName>
        <fullName evidence="3">DUF2167 domain-containing protein</fullName>
    </submittedName>
</protein>
<reference evidence="3 4" key="2">
    <citation type="submission" date="2018-03" db="EMBL/GenBank/DDBJ databases">
        <authorList>
            <person name="Keele B.F."/>
        </authorList>
    </citation>
    <scope>NUCLEOTIDE SEQUENCE [LARGE SCALE GENOMIC DNA]</scope>
    <source>
        <strain evidence="3 4">D13</strain>
    </source>
</reference>
<reference evidence="3 4" key="1">
    <citation type="submission" date="2018-03" db="EMBL/GenBank/DDBJ databases">
        <title>Ahniella affigens gen. nov., sp. nov., a gammaproteobacterium isolated from sandy soil near a stream.</title>
        <authorList>
            <person name="Ko Y."/>
            <person name="Kim J.-H."/>
        </authorList>
    </citation>
    <scope>NUCLEOTIDE SEQUENCE [LARGE SCALE GENOMIC DNA]</scope>
    <source>
        <strain evidence="3 4">D13</strain>
    </source>
</reference>
<dbReference type="Proteomes" id="UP000241074">
    <property type="component" value="Chromosome"/>
</dbReference>
<keyword evidence="2" id="KW-0732">Signal</keyword>
<keyword evidence="1" id="KW-0472">Membrane</keyword>
<evidence type="ECO:0000256" key="2">
    <source>
        <dbReference type="SAM" id="SignalP"/>
    </source>
</evidence>
<feature type="transmembrane region" description="Helical" evidence="1">
    <location>
        <begin position="264"/>
        <end position="286"/>
    </location>
</feature>
<evidence type="ECO:0000313" key="4">
    <source>
        <dbReference type="Proteomes" id="UP000241074"/>
    </source>
</evidence>
<organism evidence="3 4">
    <name type="scientific">Ahniella affigens</name>
    <dbReference type="NCBI Taxonomy" id="2021234"/>
    <lineage>
        <taxon>Bacteria</taxon>
        <taxon>Pseudomonadati</taxon>
        <taxon>Pseudomonadota</taxon>
        <taxon>Gammaproteobacteria</taxon>
        <taxon>Lysobacterales</taxon>
        <taxon>Rhodanobacteraceae</taxon>
        <taxon>Ahniella</taxon>
    </lineage>
</organism>